<evidence type="ECO:0000313" key="1">
    <source>
        <dbReference type="EMBL" id="QDU87278.1"/>
    </source>
</evidence>
<organism evidence="1 2">
    <name type="scientific">Pirellulimonas nuda</name>
    <dbReference type="NCBI Taxonomy" id="2528009"/>
    <lineage>
        <taxon>Bacteria</taxon>
        <taxon>Pseudomonadati</taxon>
        <taxon>Planctomycetota</taxon>
        <taxon>Planctomycetia</taxon>
        <taxon>Pirellulales</taxon>
        <taxon>Lacipirellulaceae</taxon>
        <taxon>Pirellulimonas</taxon>
    </lineage>
</organism>
<dbReference type="AlphaFoldDB" id="A0A518D715"/>
<protein>
    <submittedName>
        <fullName evidence="1">Uncharacterized protein</fullName>
    </submittedName>
</protein>
<dbReference type="OrthoDB" id="9857591at2"/>
<gene>
    <name evidence="1" type="ORF">Pla175_06360</name>
</gene>
<name>A0A518D715_9BACT</name>
<accession>A0A518D715</accession>
<dbReference type="EMBL" id="CP036291">
    <property type="protein sequence ID" value="QDU87278.1"/>
    <property type="molecule type" value="Genomic_DNA"/>
</dbReference>
<sequence length="83" mass="9695">MEGKHNQADSDSPTPEQLAEWHAEFEAASRRPLQQRLKYAFIKTYKPVMDDAQYRSWESTAAYRKWCAENLPDWLGYGPAEET</sequence>
<reference evidence="1 2" key="1">
    <citation type="submission" date="2019-02" db="EMBL/GenBank/DDBJ databases">
        <title>Deep-cultivation of Planctomycetes and their phenomic and genomic characterization uncovers novel biology.</title>
        <authorList>
            <person name="Wiegand S."/>
            <person name="Jogler M."/>
            <person name="Boedeker C."/>
            <person name="Pinto D."/>
            <person name="Vollmers J."/>
            <person name="Rivas-Marin E."/>
            <person name="Kohn T."/>
            <person name="Peeters S.H."/>
            <person name="Heuer A."/>
            <person name="Rast P."/>
            <person name="Oberbeckmann S."/>
            <person name="Bunk B."/>
            <person name="Jeske O."/>
            <person name="Meyerdierks A."/>
            <person name="Storesund J.E."/>
            <person name="Kallscheuer N."/>
            <person name="Luecker S."/>
            <person name="Lage O.M."/>
            <person name="Pohl T."/>
            <person name="Merkel B.J."/>
            <person name="Hornburger P."/>
            <person name="Mueller R.-W."/>
            <person name="Bruemmer F."/>
            <person name="Labrenz M."/>
            <person name="Spormann A.M."/>
            <person name="Op den Camp H."/>
            <person name="Overmann J."/>
            <person name="Amann R."/>
            <person name="Jetten M.S.M."/>
            <person name="Mascher T."/>
            <person name="Medema M.H."/>
            <person name="Devos D.P."/>
            <person name="Kaster A.-K."/>
            <person name="Ovreas L."/>
            <person name="Rohde M."/>
            <person name="Galperin M.Y."/>
            <person name="Jogler C."/>
        </authorList>
    </citation>
    <scope>NUCLEOTIDE SEQUENCE [LARGE SCALE GENOMIC DNA]</scope>
    <source>
        <strain evidence="1 2">Pla175</strain>
    </source>
</reference>
<dbReference type="KEGG" id="pnd:Pla175_06360"/>
<proteinExistence type="predicted"/>
<dbReference type="RefSeq" id="WP_145281248.1">
    <property type="nucleotide sequence ID" value="NZ_CP036291.1"/>
</dbReference>
<dbReference type="Proteomes" id="UP000317429">
    <property type="component" value="Chromosome"/>
</dbReference>
<keyword evidence="2" id="KW-1185">Reference proteome</keyword>
<evidence type="ECO:0000313" key="2">
    <source>
        <dbReference type="Proteomes" id="UP000317429"/>
    </source>
</evidence>